<dbReference type="OrthoDB" id="1093972at2"/>
<sequence length="89" mass="10504">MEQLNDFFGKLFAYLREHPQYGLLVAILLVILYLIGLIFDWKWTLLPSGNSDFTQMWIDLFGRNAVRFVKGVLAVLLLLALVYLYYHYK</sequence>
<dbReference type="RefSeq" id="WP_040561900.1">
    <property type="nucleotide sequence ID" value="NZ_PNGJ01000002.1"/>
</dbReference>
<proteinExistence type="predicted"/>
<dbReference type="Proteomes" id="UP000235564">
    <property type="component" value="Unassembled WGS sequence"/>
</dbReference>
<keyword evidence="1" id="KW-1133">Transmembrane helix</keyword>
<feature type="transmembrane region" description="Helical" evidence="1">
    <location>
        <begin position="21"/>
        <end position="39"/>
    </location>
</feature>
<comment type="caution">
    <text evidence="2">The sequence shown here is derived from an EMBL/GenBank/DDBJ whole genome shotgun (WGS) entry which is preliminary data.</text>
</comment>
<dbReference type="InterPro" id="IPR029087">
    <property type="entry name" value="Imm17"/>
</dbReference>
<name>A0A2N6QSD3_9BACT</name>
<reference evidence="2 3" key="1">
    <citation type="submission" date="2017-09" db="EMBL/GenBank/DDBJ databases">
        <title>Bacterial strain isolated from the female urinary microbiota.</title>
        <authorList>
            <person name="Thomas-White K."/>
            <person name="Kumar N."/>
            <person name="Forster S."/>
            <person name="Putonti C."/>
            <person name="Lawley T."/>
            <person name="Wolfe A.J."/>
        </authorList>
    </citation>
    <scope>NUCLEOTIDE SEQUENCE [LARGE SCALE GENOMIC DNA]</scope>
    <source>
        <strain evidence="2 3">UMB0536</strain>
    </source>
</reference>
<dbReference type="AlphaFoldDB" id="A0A2N6QSD3"/>
<evidence type="ECO:0000313" key="3">
    <source>
        <dbReference type="Proteomes" id="UP000235564"/>
    </source>
</evidence>
<protein>
    <recommendedName>
        <fullName evidence="4">Immunity protein 17</fullName>
    </recommendedName>
</protein>
<evidence type="ECO:0000313" key="2">
    <source>
        <dbReference type="EMBL" id="PMC24873.1"/>
    </source>
</evidence>
<dbReference type="Pfam" id="PF15562">
    <property type="entry name" value="Imm17"/>
    <property type="match status" value="1"/>
</dbReference>
<accession>A0A2N6QSD3</accession>
<gene>
    <name evidence="2" type="ORF">CJ231_02810</name>
</gene>
<organism evidence="2 3">
    <name type="scientific">Hoylesella buccalis</name>
    <dbReference type="NCBI Taxonomy" id="28127"/>
    <lineage>
        <taxon>Bacteria</taxon>
        <taxon>Pseudomonadati</taxon>
        <taxon>Bacteroidota</taxon>
        <taxon>Bacteroidia</taxon>
        <taxon>Bacteroidales</taxon>
        <taxon>Prevotellaceae</taxon>
        <taxon>Hoylesella</taxon>
    </lineage>
</organism>
<keyword evidence="1" id="KW-0472">Membrane</keyword>
<evidence type="ECO:0008006" key="4">
    <source>
        <dbReference type="Google" id="ProtNLM"/>
    </source>
</evidence>
<feature type="transmembrane region" description="Helical" evidence="1">
    <location>
        <begin position="65"/>
        <end position="86"/>
    </location>
</feature>
<dbReference type="EMBL" id="PNGJ01000002">
    <property type="protein sequence ID" value="PMC24873.1"/>
    <property type="molecule type" value="Genomic_DNA"/>
</dbReference>
<keyword evidence="1" id="KW-0812">Transmembrane</keyword>
<evidence type="ECO:0000256" key="1">
    <source>
        <dbReference type="SAM" id="Phobius"/>
    </source>
</evidence>